<dbReference type="Proteomes" id="UP001500547">
    <property type="component" value="Unassembled WGS sequence"/>
</dbReference>
<gene>
    <name evidence="1" type="ORF">GCM10025770_20000</name>
</gene>
<proteinExistence type="predicted"/>
<name>A0ABP9QP07_9RHOO</name>
<keyword evidence="2" id="KW-1185">Reference proteome</keyword>
<sequence length="254" mass="28231">MSGEAGLIIVAVVATVILTVWAAQQGYEEYTYYMADRALIPMRAQLKERGFGDELLSALDEQGRATLGLHDGQITLLQTPAPATLRAHMAASKAPGTLSVGINYMMSPDLKRLQIVAEARLVPHSEAWRTALSNRNDFKGRCTRDDCNRNDALYRRIVYFDTRLPDGIAGRDAAADAWLANRGEPIRTAMREGLRLIALSLRDDLLRDPQQAMTNQKLSYGARMLDLLPDPKGVLHLHTRLEELLVPRTTAQKP</sequence>
<comment type="caution">
    <text evidence="1">The sequence shown here is derived from an EMBL/GenBank/DDBJ whole genome shotgun (WGS) entry which is preliminary data.</text>
</comment>
<organism evidence="1 2">
    <name type="scientific">Viridibacterium curvum</name>
    <dbReference type="NCBI Taxonomy" id="1101404"/>
    <lineage>
        <taxon>Bacteria</taxon>
        <taxon>Pseudomonadati</taxon>
        <taxon>Pseudomonadota</taxon>
        <taxon>Betaproteobacteria</taxon>
        <taxon>Rhodocyclales</taxon>
        <taxon>Rhodocyclaceae</taxon>
        <taxon>Viridibacterium</taxon>
    </lineage>
</organism>
<accession>A0ABP9QP07</accession>
<evidence type="ECO:0000313" key="1">
    <source>
        <dbReference type="EMBL" id="GAA5165058.1"/>
    </source>
</evidence>
<reference evidence="2" key="1">
    <citation type="journal article" date="2019" name="Int. J. Syst. Evol. Microbiol.">
        <title>The Global Catalogue of Microorganisms (GCM) 10K type strain sequencing project: providing services to taxonomists for standard genome sequencing and annotation.</title>
        <authorList>
            <consortium name="The Broad Institute Genomics Platform"/>
            <consortium name="The Broad Institute Genome Sequencing Center for Infectious Disease"/>
            <person name="Wu L."/>
            <person name="Ma J."/>
        </authorList>
    </citation>
    <scope>NUCLEOTIDE SEQUENCE [LARGE SCALE GENOMIC DNA]</scope>
    <source>
        <strain evidence="2">JCM 18715</strain>
    </source>
</reference>
<evidence type="ECO:0000313" key="2">
    <source>
        <dbReference type="Proteomes" id="UP001500547"/>
    </source>
</evidence>
<dbReference type="EMBL" id="BAABLD010000008">
    <property type="protein sequence ID" value="GAA5165058.1"/>
    <property type="molecule type" value="Genomic_DNA"/>
</dbReference>
<protein>
    <submittedName>
        <fullName evidence="1">Uncharacterized protein</fullName>
    </submittedName>
</protein>